<dbReference type="EMBL" id="OZ075132">
    <property type="protein sequence ID" value="CAL4982837.1"/>
    <property type="molecule type" value="Genomic_DNA"/>
</dbReference>
<evidence type="ECO:0000313" key="2">
    <source>
        <dbReference type="EMBL" id="CAL4982837.1"/>
    </source>
</evidence>
<keyword evidence="3" id="KW-1185">Reference proteome</keyword>
<name>A0ABC9AQY5_9POAL</name>
<dbReference type="AlphaFoldDB" id="A0ABC9AQY5"/>
<keyword evidence="1" id="KW-0472">Membrane</keyword>
<feature type="transmembrane region" description="Helical" evidence="1">
    <location>
        <begin position="69"/>
        <end position="89"/>
    </location>
</feature>
<dbReference type="Proteomes" id="UP001497457">
    <property type="component" value="Chromosome 22rd"/>
</dbReference>
<proteinExistence type="predicted"/>
<keyword evidence="1" id="KW-1133">Transmembrane helix</keyword>
<organism evidence="2 3">
    <name type="scientific">Urochloa decumbens</name>
    <dbReference type="NCBI Taxonomy" id="240449"/>
    <lineage>
        <taxon>Eukaryota</taxon>
        <taxon>Viridiplantae</taxon>
        <taxon>Streptophyta</taxon>
        <taxon>Embryophyta</taxon>
        <taxon>Tracheophyta</taxon>
        <taxon>Spermatophyta</taxon>
        <taxon>Magnoliopsida</taxon>
        <taxon>Liliopsida</taxon>
        <taxon>Poales</taxon>
        <taxon>Poaceae</taxon>
        <taxon>PACMAD clade</taxon>
        <taxon>Panicoideae</taxon>
        <taxon>Panicodae</taxon>
        <taxon>Paniceae</taxon>
        <taxon>Melinidinae</taxon>
        <taxon>Urochloa</taxon>
    </lineage>
</organism>
<sequence length="119" mass="13122">MPSMSKVSSDPPADLEKGRLKAAATEEDVGVVDPCMAMCIKTTVDVFVGAYTLVFIGMIAWLVKNSHKWWDQWQAFLIISAIVIWTYSVTPRFKDGLVRIFATKPTHASDCDASAKLLA</sequence>
<keyword evidence="1" id="KW-0812">Transmembrane</keyword>
<evidence type="ECO:0000256" key="1">
    <source>
        <dbReference type="SAM" id="Phobius"/>
    </source>
</evidence>
<feature type="transmembrane region" description="Helical" evidence="1">
    <location>
        <begin position="46"/>
        <end position="63"/>
    </location>
</feature>
<protein>
    <submittedName>
        <fullName evidence="2">Uncharacterized protein</fullName>
    </submittedName>
</protein>
<gene>
    <name evidence="2" type="ORF">URODEC1_LOCUS56792</name>
</gene>
<reference evidence="2" key="1">
    <citation type="submission" date="2024-10" db="EMBL/GenBank/DDBJ databases">
        <authorList>
            <person name="Ryan C."/>
        </authorList>
    </citation>
    <scope>NUCLEOTIDE SEQUENCE [LARGE SCALE GENOMIC DNA]</scope>
</reference>
<accession>A0ABC9AQY5</accession>
<evidence type="ECO:0000313" key="3">
    <source>
        <dbReference type="Proteomes" id="UP001497457"/>
    </source>
</evidence>